<reference evidence="3 4" key="1">
    <citation type="submission" date="2016-01" db="EMBL/GenBank/DDBJ databases">
        <title>High potential of lignocellulose degradation of a new Verrucomicrobia species.</title>
        <authorList>
            <person name="Wang Y."/>
            <person name="Shi Y."/>
            <person name="Qiu Z."/>
            <person name="Liu S."/>
            <person name="Yang H."/>
        </authorList>
    </citation>
    <scope>NUCLEOTIDE SEQUENCE [LARGE SCALE GENOMIC DNA]</scope>
    <source>
        <strain evidence="3 4">TSB47</strain>
    </source>
</reference>
<feature type="signal peptide" evidence="1">
    <location>
        <begin position="1"/>
        <end position="20"/>
    </location>
</feature>
<dbReference type="EMBL" id="LRRQ01000096">
    <property type="protein sequence ID" value="OAM89433.1"/>
    <property type="molecule type" value="Genomic_DNA"/>
</dbReference>
<dbReference type="InterPro" id="IPR029479">
    <property type="entry name" value="Nitroreductase"/>
</dbReference>
<proteinExistence type="predicted"/>
<gene>
    <name evidence="3" type="ORF">AW736_13285</name>
</gene>
<dbReference type="Gene3D" id="3.40.109.10">
    <property type="entry name" value="NADH Oxidase"/>
    <property type="match status" value="1"/>
</dbReference>
<protein>
    <recommendedName>
        <fullName evidence="2">Nitroreductase domain-containing protein</fullName>
    </recommendedName>
</protein>
<dbReference type="SUPFAM" id="SSF55469">
    <property type="entry name" value="FMN-dependent nitroreductase-like"/>
    <property type="match status" value="1"/>
</dbReference>
<dbReference type="PANTHER" id="PTHR43745">
    <property type="entry name" value="NITROREDUCTASE MJ1384-RELATED"/>
    <property type="match status" value="1"/>
</dbReference>
<dbReference type="RefSeq" id="WP_068770682.1">
    <property type="nucleotide sequence ID" value="NZ_CP109796.1"/>
</dbReference>
<dbReference type="PANTHER" id="PTHR43745:SF2">
    <property type="entry name" value="NITROREDUCTASE MJ1384-RELATED"/>
    <property type="match status" value="1"/>
</dbReference>
<dbReference type="InterPro" id="IPR052544">
    <property type="entry name" value="Bacteriocin_Proc_Enz"/>
</dbReference>
<dbReference type="Proteomes" id="UP000078486">
    <property type="component" value="Unassembled WGS sequence"/>
</dbReference>
<evidence type="ECO:0000313" key="3">
    <source>
        <dbReference type="EMBL" id="OAM89433.1"/>
    </source>
</evidence>
<keyword evidence="1" id="KW-0732">Signal</keyword>
<evidence type="ECO:0000256" key="1">
    <source>
        <dbReference type="SAM" id="SignalP"/>
    </source>
</evidence>
<sequence>MKKIPSLLLAVAFASSLALADAPNTIDLPAPSKSGGTPVLTAMAKRKSARAFADKALTPKQMSDLLWSAAGVNRADGRRTVPSARNKQEVSVYAVTATGAWLYDAVNNKLVAVAGGDLRALTGHQDYVKTAAVNLVYVFDETKAGGKSERDLQWGAVSAGAMCQNAYLYCTSEELACVVRGLFDAGPLANALQLKPGQTIVITQSVGVPAAP</sequence>
<feature type="chain" id="PRO_5008088857" description="Nitroreductase domain-containing protein" evidence="1">
    <location>
        <begin position="21"/>
        <end position="212"/>
    </location>
</feature>
<dbReference type="GO" id="GO:0016491">
    <property type="term" value="F:oxidoreductase activity"/>
    <property type="evidence" value="ECO:0007669"/>
    <property type="project" value="InterPro"/>
</dbReference>
<keyword evidence="4" id="KW-1185">Reference proteome</keyword>
<evidence type="ECO:0000313" key="4">
    <source>
        <dbReference type="Proteomes" id="UP000078486"/>
    </source>
</evidence>
<feature type="domain" description="Nitroreductase" evidence="2">
    <location>
        <begin position="44"/>
        <end position="207"/>
    </location>
</feature>
<dbReference type="AlphaFoldDB" id="A0A178IHG7"/>
<dbReference type="InterPro" id="IPR000415">
    <property type="entry name" value="Nitroreductase-like"/>
</dbReference>
<dbReference type="CDD" id="cd02142">
    <property type="entry name" value="McbC_SagB-like_oxidoreductase"/>
    <property type="match status" value="1"/>
</dbReference>
<name>A0A178IHG7_9BACT</name>
<accession>A0A178IHG7</accession>
<dbReference type="Pfam" id="PF00881">
    <property type="entry name" value="Nitroreductase"/>
    <property type="match status" value="1"/>
</dbReference>
<dbReference type="STRING" id="1184151.AW736_13285"/>
<organism evidence="3 4">
    <name type="scientific">Termitidicoccus mucosus</name>
    <dbReference type="NCBI Taxonomy" id="1184151"/>
    <lineage>
        <taxon>Bacteria</taxon>
        <taxon>Pseudomonadati</taxon>
        <taxon>Verrucomicrobiota</taxon>
        <taxon>Opitutia</taxon>
        <taxon>Opitutales</taxon>
        <taxon>Opitutaceae</taxon>
        <taxon>Termitidicoccus</taxon>
    </lineage>
</organism>
<evidence type="ECO:0000259" key="2">
    <source>
        <dbReference type="Pfam" id="PF00881"/>
    </source>
</evidence>
<comment type="caution">
    <text evidence="3">The sequence shown here is derived from an EMBL/GenBank/DDBJ whole genome shotgun (WGS) entry which is preliminary data.</text>
</comment>